<protein>
    <submittedName>
        <fullName evidence="2">Metallophosphoesterase</fullName>
    </submittedName>
</protein>
<dbReference type="InterPro" id="IPR051158">
    <property type="entry name" value="Metallophosphoesterase_sf"/>
</dbReference>
<dbReference type="STRING" id="554083.BKD30_02600"/>
<comment type="caution">
    <text evidence="2">The sequence shown here is derived from an EMBL/GenBank/DDBJ whole genome shotgun (WGS) entry which is preliminary data.</text>
</comment>
<keyword evidence="3" id="KW-1185">Reference proteome</keyword>
<name>A0A1R1LJV3_9MICC</name>
<accession>A0A1R1LJV3</accession>
<evidence type="ECO:0000313" key="2">
    <source>
        <dbReference type="EMBL" id="OMH27756.1"/>
    </source>
</evidence>
<dbReference type="OrthoDB" id="9780884at2"/>
<organism evidence="2 3">
    <name type="scientific">Tersicoccus phoenicis</name>
    <dbReference type="NCBI Taxonomy" id="554083"/>
    <lineage>
        <taxon>Bacteria</taxon>
        <taxon>Bacillati</taxon>
        <taxon>Actinomycetota</taxon>
        <taxon>Actinomycetes</taxon>
        <taxon>Micrococcales</taxon>
        <taxon>Micrococcaceae</taxon>
        <taxon>Tersicoccus</taxon>
    </lineage>
</organism>
<dbReference type="InterPro" id="IPR029052">
    <property type="entry name" value="Metallo-depent_PP-like"/>
</dbReference>
<dbReference type="Gene3D" id="3.60.21.10">
    <property type="match status" value="1"/>
</dbReference>
<proteinExistence type="predicted"/>
<gene>
    <name evidence="2" type="ORF">BKD30_02600</name>
</gene>
<feature type="domain" description="Calcineurin-like phosphoesterase" evidence="1">
    <location>
        <begin position="60"/>
        <end position="247"/>
    </location>
</feature>
<dbReference type="SUPFAM" id="SSF56300">
    <property type="entry name" value="Metallo-dependent phosphatases"/>
    <property type="match status" value="1"/>
</dbReference>
<dbReference type="PANTHER" id="PTHR31302:SF20">
    <property type="entry name" value="CONSERVED PROTEIN"/>
    <property type="match status" value="1"/>
</dbReference>
<dbReference type="EMBL" id="MRDE01000016">
    <property type="protein sequence ID" value="OMH27756.1"/>
    <property type="molecule type" value="Genomic_DNA"/>
</dbReference>
<dbReference type="InterPro" id="IPR004843">
    <property type="entry name" value="Calcineurin-like_PHP"/>
</dbReference>
<dbReference type="Proteomes" id="UP000187085">
    <property type="component" value="Unassembled WGS sequence"/>
</dbReference>
<dbReference type="Pfam" id="PF00149">
    <property type="entry name" value="Metallophos"/>
    <property type="match status" value="1"/>
</dbReference>
<evidence type="ECO:0000313" key="3">
    <source>
        <dbReference type="Proteomes" id="UP000187085"/>
    </source>
</evidence>
<dbReference type="GO" id="GO:0016020">
    <property type="term" value="C:membrane"/>
    <property type="evidence" value="ECO:0007669"/>
    <property type="project" value="GOC"/>
</dbReference>
<reference evidence="2 3" key="1">
    <citation type="submission" date="2016-12" db="EMBL/GenBank/DDBJ databases">
        <title>Draft genome of Tersicoccus phoenicis 1P05MA.</title>
        <authorList>
            <person name="Nakajima Y."/>
            <person name="Yoshizawa S."/>
            <person name="Nakamura K."/>
            <person name="Ogura Y."/>
            <person name="Hayashi T."/>
            <person name="Kogure K."/>
        </authorList>
    </citation>
    <scope>NUCLEOTIDE SEQUENCE [LARGE SCALE GENOMIC DNA]</scope>
    <source>
        <strain evidence="2 3">1p05MA</strain>
    </source>
</reference>
<dbReference type="AlphaFoldDB" id="A0A1R1LJV3"/>
<sequence>MTPTRTHSHAPLLAGAALAAGTAVAGGLGLLGWGTVVERHRFTLREATLPILPSDAPTTRVLHLSDIHMVPGQRLKTSWLRSLADLEPDFVVNTGDNLGHRDALAPLLDALEPLLRFPGVFVPGSNDYFAPVFKNPFTYFTGSRGRSSKPPEALPTGALHTAFGNAGWISLANRHQSVAIKGTRLDFSGVDDPHLGRDRYTGFPLGAVNQDQSGHVRIGVAHAPYRRVLDAFTRDEARLILAGHTHGGQVCVPGVGALVTNSDLPTSMASGVHRWKVAGRESWLEVSAGLGTSFYAPVRFACPPEAVLLTLTPTDR</sequence>
<dbReference type="GO" id="GO:0008758">
    <property type="term" value="F:UDP-2,3-diacylglucosamine hydrolase activity"/>
    <property type="evidence" value="ECO:0007669"/>
    <property type="project" value="TreeGrafter"/>
</dbReference>
<dbReference type="PANTHER" id="PTHR31302">
    <property type="entry name" value="TRANSMEMBRANE PROTEIN WITH METALLOPHOSPHOESTERASE DOMAIN-RELATED"/>
    <property type="match status" value="1"/>
</dbReference>
<evidence type="ECO:0000259" key="1">
    <source>
        <dbReference type="Pfam" id="PF00149"/>
    </source>
</evidence>
<dbReference type="GO" id="GO:0009245">
    <property type="term" value="P:lipid A biosynthetic process"/>
    <property type="evidence" value="ECO:0007669"/>
    <property type="project" value="TreeGrafter"/>
</dbReference>
<dbReference type="RefSeq" id="WP_076702114.1">
    <property type="nucleotide sequence ID" value="NZ_MRDE01000016.1"/>
</dbReference>